<dbReference type="Proteomes" id="UP000410492">
    <property type="component" value="Unassembled WGS sequence"/>
</dbReference>
<evidence type="ECO:0000256" key="7">
    <source>
        <dbReference type="SAM" id="MobiDB-lite"/>
    </source>
</evidence>
<keyword evidence="9" id="KW-1185">Reference proteome</keyword>
<gene>
    <name evidence="8" type="ORF">CALMAC_LOCUS19821</name>
</gene>
<feature type="compositionally biased region" description="Basic and acidic residues" evidence="7">
    <location>
        <begin position="8"/>
        <end position="31"/>
    </location>
</feature>
<feature type="compositionally biased region" description="Basic and acidic residues" evidence="7">
    <location>
        <begin position="38"/>
        <end position="52"/>
    </location>
</feature>
<organism evidence="8 9">
    <name type="scientific">Callosobruchus maculatus</name>
    <name type="common">Southern cowpea weevil</name>
    <name type="synonym">Pulse bruchid</name>
    <dbReference type="NCBI Taxonomy" id="64391"/>
    <lineage>
        <taxon>Eukaryota</taxon>
        <taxon>Metazoa</taxon>
        <taxon>Ecdysozoa</taxon>
        <taxon>Arthropoda</taxon>
        <taxon>Hexapoda</taxon>
        <taxon>Insecta</taxon>
        <taxon>Pterygota</taxon>
        <taxon>Neoptera</taxon>
        <taxon>Endopterygota</taxon>
        <taxon>Coleoptera</taxon>
        <taxon>Polyphaga</taxon>
        <taxon>Cucujiformia</taxon>
        <taxon>Chrysomeloidea</taxon>
        <taxon>Chrysomelidae</taxon>
        <taxon>Bruchinae</taxon>
        <taxon>Bruchini</taxon>
        <taxon>Callosobruchus</taxon>
    </lineage>
</organism>
<dbReference type="PANTHER" id="PTHR21711">
    <property type="entry name" value="MITOCHONDRIAL INNER MEMBRANE PROTEASE"/>
    <property type="match status" value="1"/>
</dbReference>
<dbReference type="OrthoDB" id="285308at2759"/>
<dbReference type="GO" id="GO:0004222">
    <property type="term" value="F:metalloendopeptidase activity"/>
    <property type="evidence" value="ECO:0007669"/>
    <property type="project" value="InterPro"/>
</dbReference>
<keyword evidence="2 6" id="KW-0645">Protease</keyword>
<evidence type="ECO:0000313" key="8">
    <source>
        <dbReference type="EMBL" id="VEN62811.1"/>
    </source>
</evidence>
<protein>
    <recommendedName>
        <fullName evidence="6">Mitochondrial inner membrane protease ATP23</fullName>
        <ecNumber evidence="6">3.4.24.-</ecNumber>
    </recommendedName>
</protein>
<keyword evidence="5 6" id="KW-0482">Metalloprotease</keyword>
<keyword evidence="3 6" id="KW-0479">Metal-binding</keyword>
<feature type="region of interest" description="Disordered" evidence="7">
    <location>
        <begin position="1"/>
        <end position="59"/>
    </location>
</feature>
<evidence type="ECO:0000256" key="5">
    <source>
        <dbReference type="ARBA" id="ARBA00023049"/>
    </source>
</evidence>
<dbReference type="AlphaFoldDB" id="A0A653DTY6"/>
<accession>A0A653DTY6</accession>
<sequence length="267" mass="30204">MTFIDYSNEEKSSATKEEKDTTSSKLPEDASKWGYDMYPDRKGASSKSEKPSRSVTDYLTGRGRDHLDKIRCERNVYKCVKESPLVKLMMGALKSSGCGIDIRRHIACEECASNVSGGYDPIMNQVIVCHNTVKSEGMVQGVLTHELIHMFDYCQNDLDFKNLEHLACTEIRAANLGHCSFMSAWINGDASIFNIKEMHQNCVKSKALSSVMAARSGISKMEAINAIEKVFPKCYPDLEPIGRRLRRNSYDMYKAYEEGYYYGYDIP</sequence>
<evidence type="ECO:0000256" key="2">
    <source>
        <dbReference type="ARBA" id="ARBA00022670"/>
    </source>
</evidence>
<dbReference type="Pfam" id="PF09768">
    <property type="entry name" value="Peptidase_M76"/>
    <property type="match status" value="1"/>
</dbReference>
<evidence type="ECO:0000256" key="6">
    <source>
        <dbReference type="RuleBase" id="RU364057"/>
    </source>
</evidence>
<dbReference type="InterPro" id="IPR019165">
    <property type="entry name" value="Peptidase_M76_ATP23"/>
</dbReference>
<dbReference type="GO" id="GO:0046872">
    <property type="term" value="F:metal ion binding"/>
    <property type="evidence" value="ECO:0007669"/>
    <property type="project" value="UniProtKB-KW"/>
</dbReference>
<dbReference type="GO" id="GO:0034982">
    <property type="term" value="P:mitochondrial protein processing"/>
    <property type="evidence" value="ECO:0007669"/>
    <property type="project" value="TreeGrafter"/>
</dbReference>
<evidence type="ECO:0000256" key="4">
    <source>
        <dbReference type="ARBA" id="ARBA00022801"/>
    </source>
</evidence>
<name>A0A653DTY6_CALMS</name>
<evidence type="ECO:0000313" key="9">
    <source>
        <dbReference type="Proteomes" id="UP000410492"/>
    </source>
</evidence>
<evidence type="ECO:0000256" key="1">
    <source>
        <dbReference type="ARBA" id="ARBA00009915"/>
    </source>
</evidence>
<evidence type="ECO:0000256" key="3">
    <source>
        <dbReference type="ARBA" id="ARBA00022723"/>
    </source>
</evidence>
<proteinExistence type="inferred from homology"/>
<dbReference type="EC" id="3.4.24.-" evidence="6"/>
<reference evidence="8 9" key="1">
    <citation type="submission" date="2019-01" db="EMBL/GenBank/DDBJ databases">
        <authorList>
            <person name="Sayadi A."/>
        </authorList>
    </citation>
    <scope>NUCLEOTIDE SEQUENCE [LARGE SCALE GENOMIC DNA]</scope>
</reference>
<dbReference type="GO" id="GO:0005739">
    <property type="term" value="C:mitochondrion"/>
    <property type="evidence" value="ECO:0007669"/>
    <property type="project" value="GOC"/>
</dbReference>
<keyword evidence="4 6" id="KW-0378">Hydrolase</keyword>
<dbReference type="EMBL" id="CAACVG010014162">
    <property type="protein sequence ID" value="VEN62811.1"/>
    <property type="molecule type" value="Genomic_DNA"/>
</dbReference>
<comment type="similarity">
    <text evidence="1 6">Belongs to the peptidase M76 family.</text>
</comment>
<dbReference type="PANTHER" id="PTHR21711:SF0">
    <property type="entry name" value="MITOCHONDRIAL INNER MEMBRANE PROTEASE ATP23 HOMOLOG"/>
    <property type="match status" value="1"/>
</dbReference>
<dbReference type="GO" id="GO:0033615">
    <property type="term" value="P:mitochondrial proton-transporting ATP synthase complex assembly"/>
    <property type="evidence" value="ECO:0007669"/>
    <property type="project" value="TreeGrafter"/>
</dbReference>